<dbReference type="HOGENOM" id="CLU_2422028_0_0_0"/>
<name>D3PE57_DEFDS</name>
<keyword evidence="2" id="KW-1185">Reference proteome</keyword>
<gene>
    <name evidence="1" type="ordered locus">DEFDS_1419</name>
</gene>
<organism evidence="1 2">
    <name type="scientific">Deferribacter desulfuricans (strain DSM 14783 / JCM 11476 / NBRC 101012 / SSM1)</name>
    <dbReference type="NCBI Taxonomy" id="639282"/>
    <lineage>
        <taxon>Bacteria</taxon>
        <taxon>Pseudomonadati</taxon>
        <taxon>Deferribacterota</taxon>
        <taxon>Deferribacteres</taxon>
        <taxon>Deferribacterales</taxon>
        <taxon>Deferribacteraceae</taxon>
        <taxon>Deferribacter</taxon>
    </lineage>
</organism>
<reference evidence="1 2" key="1">
    <citation type="journal article" date="2010" name="DNA Res.">
        <title>Bacterial lifestyle in a deep-sea hydrothermal vent chimney revealed by the genome sequence of the thermophilic bacterium Deferribacter desulfuricans SSM1.</title>
        <authorList>
            <person name="Takaki Y."/>
            <person name="Shimamura S."/>
            <person name="Nakagawa S."/>
            <person name="Fukuhara Y."/>
            <person name="Horikawa H."/>
            <person name="Ankai A."/>
            <person name="Harada T."/>
            <person name="Hosoyama A."/>
            <person name="Oguchi A."/>
            <person name="Fukui S."/>
            <person name="Fujita N."/>
            <person name="Takami H."/>
            <person name="Takai K."/>
        </authorList>
    </citation>
    <scope>NUCLEOTIDE SEQUENCE [LARGE SCALE GENOMIC DNA]</scope>
    <source>
        <strain evidence="2">DSM 14783 / JCM 11476 / NBRC 101012 / SSM1</strain>
    </source>
</reference>
<dbReference type="EMBL" id="AP011529">
    <property type="protein sequence ID" value="BAI80880.1"/>
    <property type="molecule type" value="Genomic_DNA"/>
</dbReference>
<evidence type="ECO:0000313" key="2">
    <source>
        <dbReference type="Proteomes" id="UP000001520"/>
    </source>
</evidence>
<dbReference type="KEGG" id="ddf:DEFDS_1419"/>
<proteinExistence type="predicted"/>
<accession>D3PE57</accession>
<dbReference type="Proteomes" id="UP000001520">
    <property type="component" value="Chromosome"/>
</dbReference>
<dbReference type="STRING" id="639282.DEFDS_1419"/>
<protein>
    <submittedName>
        <fullName evidence="1">Uncharacterized protein</fullName>
    </submittedName>
</protein>
<evidence type="ECO:0000313" key="1">
    <source>
        <dbReference type="EMBL" id="BAI80880.1"/>
    </source>
</evidence>
<dbReference type="AlphaFoldDB" id="D3PE57"/>
<sequence length="91" mass="10696">MYNKLCFANKVVLRLLPPPLNFKYLKLYMQMLYTQKVLNSKITAKWRGLNDPKMPSLLASAKQSEMIKQLLLCNTLKIYYPNLTKAFIFFS</sequence>